<evidence type="ECO:0000313" key="2">
    <source>
        <dbReference type="Proteomes" id="UP000247409"/>
    </source>
</evidence>
<protein>
    <submittedName>
        <fullName evidence="1">ATP-dependent zinc metalloprotease FTSH 4, mitochondrial</fullName>
    </submittedName>
</protein>
<proteinExistence type="predicted"/>
<sequence>MKSKLQDISERNSEDGFKGCIGCVDCCKIHWKNCPGSLKGQYHTTKEGKLATIAVEAWADRDLFVWHWFAGRCGTNNDKTLLEVSPLFNSILNGTYDVNLPTDYRLHRNAQNRRLGYFLVDGIHPRWTIFARPIHSPASVDEGQYKKVQEALRKGIERAFDVLQARFQVLRRESFLWYKKNVVMVSKVCVVLHNMLVRMNQEGFFVEDSQAEGQGVNLITELHDEETFRLQERRTEKLREEQEAKEAIMVDGRLDLEALCIKESVITSPIGFSALRKDLIRCMEERRRSVGVSGAAGLGAGTNRTSAVANALGERAGALLANWANGGVMSGTAATPLPVALAKPSMPSQLWRTDRALGVTFFVLGFLGMMMEERGMSRGMGINMDKAREPEIGDTTAFEDVKGYDEAKAELEGIVHCKSESRGPV</sequence>
<keyword evidence="1" id="KW-0482">Metalloprotease</keyword>
<dbReference type="OrthoDB" id="1926441at2759"/>
<dbReference type="GO" id="GO:0008237">
    <property type="term" value="F:metallopeptidase activity"/>
    <property type="evidence" value="ECO:0007669"/>
    <property type="project" value="UniProtKB-KW"/>
</dbReference>
<keyword evidence="1" id="KW-0378">Hydrolase</keyword>
<dbReference type="Pfam" id="PF04827">
    <property type="entry name" value="Plant_tran"/>
    <property type="match status" value="1"/>
</dbReference>
<gene>
    <name evidence="1" type="ORF">BWQ96_03568</name>
</gene>
<dbReference type="Proteomes" id="UP000247409">
    <property type="component" value="Unassembled WGS sequence"/>
</dbReference>
<dbReference type="AlphaFoldDB" id="A0A2V3IWV0"/>
<keyword evidence="2" id="KW-1185">Reference proteome</keyword>
<organism evidence="1 2">
    <name type="scientific">Gracilariopsis chorda</name>
    <dbReference type="NCBI Taxonomy" id="448386"/>
    <lineage>
        <taxon>Eukaryota</taxon>
        <taxon>Rhodophyta</taxon>
        <taxon>Florideophyceae</taxon>
        <taxon>Rhodymeniophycidae</taxon>
        <taxon>Gracilariales</taxon>
        <taxon>Gracilariaceae</taxon>
        <taxon>Gracilariopsis</taxon>
    </lineage>
</organism>
<comment type="caution">
    <text evidence="1">The sequence shown here is derived from an EMBL/GenBank/DDBJ whole genome shotgun (WGS) entry which is preliminary data.</text>
</comment>
<evidence type="ECO:0000313" key="1">
    <source>
        <dbReference type="EMBL" id="PXF46579.1"/>
    </source>
</evidence>
<dbReference type="InterPro" id="IPR006912">
    <property type="entry name" value="Harbinger_derived_prot"/>
</dbReference>
<accession>A0A2V3IWV0</accession>
<dbReference type="EMBL" id="NBIV01000035">
    <property type="protein sequence ID" value="PXF46579.1"/>
    <property type="molecule type" value="Genomic_DNA"/>
</dbReference>
<dbReference type="PANTHER" id="PTHR47150">
    <property type="entry name" value="OS12G0169200 PROTEIN"/>
    <property type="match status" value="1"/>
</dbReference>
<keyword evidence="1" id="KW-0645">Protease</keyword>
<dbReference type="PANTHER" id="PTHR47150:SF5">
    <property type="entry name" value="OS07G0546750 PROTEIN"/>
    <property type="match status" value="1"/>
</dbReference>
<reference evidence="1 2" key="1">
    <citation type="journal article" date="2018" name="Mol. Biol. Evol.">
        <title>Analysis of the draft genome of the red seaweed Gracilariopsis chorda provides insights into genome size evolution in Rhodophyta.</title>
        <authorList>
            <person name="Lee J."/>
            <person name="Yang E.C."/>
            <person name="Graf L."/>
            <person name="Yang J.H."/>
            <person name="Qiu H."/>
            <person name="Zel Zion U."/>
            <person name="Chan C.X."/>
            <person name="Stephens T.G."/>
            <person name="Weber A.P.M."/>
            <person name="Boo G.H."/>
            <person name="Boo S.M."/>
            <person name="Kim K.M."/>
            <person name="Shin Y."/>
            <person name="Jung M."/>
            <person name="Lee S.J."/>
            <person name="Yim H.S."/>
            <person name="Lee J.H."/>
            <person name="Bhattacharya D."/>
            <person name="Yoon H.S."/>
        </authorList>
    </citation>
    <scope>NUCLEOTIDE SEQUENCE [LARGE SCALE GENOMIC DNA]</scope>
    <source>
        <strain evidence="1 2">SKKU-2015</strain>
        <tissue evidence="1">Whole body</tissue>
    </source>
</reference>
<name>A0A2V3IWV0_9FLOR</name>
<dbReference type="GO" id="GO:0006508">
    <property type="term" value="P:proteolysis"/>
    <property type="evidence" value="ECO:0007669"/>
    <property type="project" value="UniProtKB-KW"/>
</dbReference>